<keyword evidence="5" id="KW-0732">Signal</keyword>
<dbReference type="GO" id="GO:0009055">
    <property type="term" value="F:electron transfer activity"/>
    <property type="evidence" value="ECO:0007669"/>
    <property type="project" value="InterPro"/>
</dbReference>
<dbReference type="Gene3D" id="1.10.760.10">
    <property type="entry name" value="Cytochrome c-like domain"/>
    <property type="match status" value="1"/>
</dbReference>
<evidence type="ECO:0000256" key="4">
    <source>
        <dbReference type="PROSITE-ProRule" id="PRU00433"/>
    </source>
</evidence>
<dbReference type="InterPro" id="IPR009056">
    <property type="entry name" value="Cyt_c-like_dom"/>
</dbReference>
<dbReference type="OrthoDB" id="7363829at2"/>
<gene>
    <name evidence="7" type="ORF">HYPDE_28103</name>
</gene>
<dbReference type="HOGENOM" id="CLU_133116_0_1_5"/>
<reference evidence="7 8" key="1">
    <citation type="journal article" date="2013" name="Genome Announc.">
        <title>Genome sequences for three denitrifying bacterial strains isolated from a uranium- and nitrate-contaminated subsurface environment.</title>
        <authorList>
            <person name="Venkatramanan R."/>
            <person name="Prakash O."/>
            <person name="Woyke T."/>
            <person name="Chain P."/>
            <person name="Goodwin L.A."/>
            <person name="Watson D."/>
            <person name="Brooks S."/>
            <person name="Kostka J.E."/>
            <person name="Green S.J."/>
        </authorList>
    </citation>
    <scope>NUCLEOTIDE SEQUENCE [LARGE SCALE GENOMIC DNA]</scope>
    <source>
        <strain evidence="7 8">1NES1</strain>
    </source>
</reference>
<evidence type="ECO:0000313" key="7">
    <source>
        <dbReference type="EMBL" id="AGK57300.1"/>
    </source>
</evidence>
<dbReference type="EMBL" id="CP005587">
    <property type="protein sequence ID" value="AGK57300.1"/>
    <property type="molecule type" value="Genomic_DNA"/>
</dbReference>
<keyword evidence="8" id="KW-1185">Reference proteome</keyword>
<feature type="domain" description="Cytochrome c" evidence="6">
    <location>
        <begin position="33"/>
        <end position="114"/>
    </location>
</feature>
<evidence type="ECO:0000313" key="8">
    <source>
        <dbReference type="Proteomes" id="UP000005952"/>
    </source>
</evidence>
<dbReference type="InterPro" id="IPR036909">
    <property type="entry name" value="Cyt_c-like_dom_sf"/>
</dbReference>
<dbReference type="Proteomes" id="UP000005952">
    <property type="component" value="Chromosome"/>
</dbReference>
<evidence type="ECO:0000256" key="2">
    <source>
        <dbReference type="ARBA" id="ARBA00022723"/>
    </source>
</evidence>
<dbReference type="SUPFAM" id="SSF46626">
    <property type="entry name" value="Cytochrome c"/>
    <property type="match status" value="1"/>
</dbReference>
<protein>
    <submittedName>
        <fullName evidence="7">Cytochrome c, class I</fullName>
    </submittedName>
</protein>
<keyword evidence="3 4" id="KW-0408">Iron</keyword>
<feature type="signal peptide" evidence="5">
    <location>
        <begin position="1"/>
        <end position="32"/>
    </location>
</feature>
<dbReference type="KEGG" id="hdt:HYPDE_28103"/>
<evidence type="ECO:0000256" key="1">
    <source>
        <dbReference type="ARBA" id="ARBA00022617"/>
    </source>
</evidence>
<proteinExistence type="predicted"/>
<dbReference type="RefSeq" id="WP_015597337.1">
    <property type="nucleotide sequence ID" value="NC_021172.1"/>
</dbReference>
<dbReference type="PROSITE" id="PS51007">
    <property type="entry name" value="CYTC"/>
    <property type="match status" value="1"/>
</dbReference>
<evidence type="ECO:0000259" key="6">
    <source>
        <dbReference type="PROSITE" id="PS51007"/>
    </source>
</evidence>
<organism evidence="7 8">
    <name type="scientific">Hyphomicrobium denitrificans 1NES1</name>
    <dbReference type="NCBI Taxonomy" id="670307"/>
    <lineage>
        <taxon>Bacteria</taxon>
        <taxon>Pseudomonadati</taxon>
        <taxon>Pseudomonadota</taxon>
        <taxon>Alphaproteobacteria</taxon>
        <taxon>Hyphomicrobiales</taxon>
        <taxon>Hyphomicrobiaceae</taxon>
        <taxon>Hyphomicrobium</taxon>
    </lineage>
</organism>
<dbReference type="STRING" id="670307.HYPDE_28103"/>
<dbReference type="eggNOG" id="COG2010">
    <property type="taxonomic scope" value="Bacteria"/>
</dbReference>
<dbReference type="GO" id="GO:0046872">
    <property type="term" value="F:metal ion binding"/>
    <property type="evidence" value="ECO:0007669"/>
    <property type="project" value="UniProtKB-KW"/>
</dbReference>
<keyword evidence="1 4" id="KW-0349">Heme</keyword>
<feature type="chain" id="PRO_5004105692" evidence="5">
    <location>
        <begin position="33"/>
        <end position="114"/>
    </location>
</feature>
<evidence type="ECO:0000256" key="5">
    <source>
        <dbReference type="SAM" id="SignalP"/>
    </source>
</evidence>
<keyword evidence="2 4" id="KW-0479">Metal-binding</keyword>
<dbReference type="GO" id="GO:0020037">
    <property type="term" value="F:heme binding"/>
    <property type="evidence" value="ECO:0007669"/>
    <property type="project" value="InterPro"/>
</dbReference>
<sequence>MAHTLKGKLMQRLWFRVSVGLLFLCCSVPTDAADNENGKDLLQKNCGRCHALAAETASPLKEAPNLWIVLRSYPTERLEFELAEGIGSRHKDMPQIQFSSEDIYKIESYLSGDR</sequence>
<accession>N0BB01</accession>
<evidence type="ECO:0000256" key="3">
    <source>
        <dbReference type="ARBA" id="ARBA00023004"/>
    </source>
</evidence>
<dbReference type="AlphaFoldDB" id="N0BB01"/>
<name>N0BB01_9HYPH</name>